<evidence type="ECO:0000313" key="2">
    <source>
        <dbReference type="Proteomes" id="UP000028839"/>
    </source>
</evidence>
<organism evidence="1 2">
    <name type="scientific">Nitrosococcus oceani C-27</name>
    <dbReference type="NCBI Taxonomy" id="314279"/>
    <lineage>
        <taxon>Bacteria</taxon>
        <taxon>Pseudomonadati</taxon>
        <taxon>Pseudomonadota</taxon>
        <taxon>Gammaproteobacteria</taxon>
        <taxon>Chromatiales</taxon>
        <taxon>Chromatiaceae</taxon>
        <taxon>Nitrosococcus</taxon>
    </lineage>
</organism>
<dbReference type="AlphaFoldDB" id="A0A0E2YXS0"/>
<accession>A0A0E2YXS0</accession>
<comment type="caution">
    <text evidence="1">The sequence shown here is derived from an EMBL/GenBank/DDBJ whole genome shotgun (WGS) entry which is preliminary data.</text>
</comment>
<protein>
    <submittedName>
        <fullName evidence="1">Uncharacterized protein</fullName>
    </submittedName>
</protein>
<dbReference type="Proteomes" id="UP000028839">
    <property type="component" value="Unassembled WGS sequence"/>
</dbReference>
<evidence type="ECO:0000313" key="1">
    <source>
        <dbReference type="EMBL" id="KFI17796.1"/>
    </source>
</evidence>
<reference evidence="1 2" key="1">
    <citation type="submission" date="2014-07" db="EMBL/GenBank/DDBJ databases">
        <title>Comparative analysis of Nitrosococcus oceani genome inventories of strains from Pacific and Atlantic gyres.</title>
        <authorList>
            <person name="Lim C.K."/>
            <person name="Wang L."/>
            <person name="Sayavedra-Soto L.A."/>
            <person name="Klotz M.G."/>
        </authorList>
    </citation>
    <scope>NUCLEOTIDE SEQUENCE [LARGE SCALE GENOMIC DNA]</scope>
    <source>
        <strain evidence="1 2">C-27</strain>
        <plasmid evidence="1">pA</plasmid>
    </source>
</reference>
<gene>
    <name evidence="1" type="ORF">IB75_18740</name>
</gene>
<geneLocation type="plasmid" evidence="1">
    <name>pA</name>
</geneLocation>
<proteinExistence type="predicted"/>
<name>A0A0E2YXS0_9GAMM</name>
<keyword evidence="1" id="KW-0614">Plasmid</keyword>
<sequence>MTSCSIRIAWGLVSISVRSEFAVRRLLINLVTVRRRAMNKTRQLFSPRTNSTHIRTWAGIVAAASVLGFTSGTIAQQPSQFVSPGSISAIESGTVINLQRSLYTAKFTCGIWDEGLQVGKTAAQLNKGLGAGPPLPPEYLTPPLLAQQLPPPYYHDFQPGSYSTALNIFNPTLRPVDVQVKISSDSLSGPIVVATKSINSLEATRIGCSDIEAILPNSFAGELVEGFFHITRFRTDLHVQAVYTYSTIAAFQEFRGGFVEAAGAGAGAGGLGLGASVDIETVKPIGIGF</sequence>
<dbReference type="EMBL" id="JPGN01000541">
    <property type="protein sequence ID" value="KFI17796.1"/>
    <property type="molecule type" value="Genomic_DNA"/>
</dbReference>
<dbReference type="HOGENOM" id="CLU_962554_0_0_6"/>